<dbReference type="SUPFAM" id="SSF103025">
    <property type="entry name" value="Folate-binding domain"/>
    <property type="match status" value="1"/>
</dbReference>
<dbReference type="EMBL" id="JACHLZ010000001">
    <property type="protein sequence ID" value="MBB5833197.1"/>
    <property type="molecule type" value="Genomic_DNA"/>
</dbReference>
<dbReference type="InterPro" id="IPR007375">
    <property type="entry name" value="SoxG"/>
</dbReference>
<reference evidence="2 3" key="1">
    <citation type="submission" date="2020-08" db="EMBL/GenBank/DDBJ databases">
        <title>Sequencing the genomes of 1000 actinobacteria strains.</title>
        <authorList>
            <person name="Klenk H.-P."/>
        </authorList>
    </citation>
    <scope>NUCLEOTIDE SEQUENCE [LARGE SCALE GENOMIC DNA]</scope>
    <source>
        <strain evidence="2 3">DSM 28796</strain>
    </source>
</reference>
<evidence type="ECO:0000313" key="2">
    <source>
        <dbReference type="EMBL" id="MBB5833197.1"/>
    </source>
</evidence>
<protein>
    <submittedName>
        <fullName evidence="2">Sarcosine oxidase subunit gamma</fullName>
        <ecNumber evidence="2">1.5.3.1</ecNumber>
    </submittedName>
</protein>
<comment type="caution">
    <text evidence="2">The sequence shown here is derived from an EMBL/GenBank/DDBJ whole genome shotgun (WGS) entry which is preliminary data.</text>
</comment>
<dbReference type="Pfam" id="PF04268">
    <property type="entry name" value="SoxG"/>
    <property type="match status" value="1"/>
</dbReference>
<feature type="region of interest" description="Disordered" evidence="1">
    <location>
        <begin position="1"/>
        <end position="24"/>
    </location>
</feature>
<dbReference type="GO" id="GO:0008115">
    <property type="term" value="F:sarcosine oxidase activity"/>
    <property type="evidence" value="ECO:0007669"/>
    <property type="project" value="UniProtKB-EC"/>
</dbReference>
<dbReference type="InterPro" id="IPR027266">
    <property type="entry name" value="TrmE/GcvT-like"/>
</dbReference>
<dbReference type="EC" id="1.5.3.1" evidence="2"/>
<dbReference type="AlphaFoldDB" id="A0A841AGY8"/>
<feature type="region of interest" description="Disordered" evidence="1">
    <location>
        <begin position="224"/>
        <end position="244"/>
    </location>
</feature>
<keyword evidence="2" id="KW-0560">Oxidoreductase</keyword>
<dbReference type="NCBIfam" id="TIGR01375">
    <property type="entry name" value="soxG"/>
    <property type="match status" value="1"/>
</dbReference>
<sequence length="244" mass="25704">MTAENPTPAAPEDPWARIKPPSREPAQLAELDQMRIGPARHLEGLMASAGVEGERGVSLREHEFAVQIGLRAVPGSASAAALEQVLGVPLPTTHGVVTGDPDGLHVLWLSPDEFLAVDVSRPQTPGVEVPCQEALAGLPGQAVDLSANRTVLVLEGPGAREVLEKSVAIDLHPRVFGVARAEATLLGTVPVLLVRAGEDTWRVLPRASFADHVTKWLVDGMTELGSTSPEEESAAASVRPAQYA</sequence>
<dbReference type="Proteomes" id="UP000588158">
    <property type="component" value="Unassembled WGS sequence"/>
</dbReference>
<accession>A0A841AGY8</accession>
<evidence type="ECO:0000313" key="3">
    <source>
        <dbReference type="Proteomes" id="UP000588158"/>
    </source>
</evidence>
<evidence type="ECO:0000256" key="1">
    <source>
        <dbReference type="SAM" id="MobiDB-lite"/>
    </source>
</evidence>
<dbReference type="GO" id="GO:1901053">
    <property type="term" value="P:sarcosine catabolic process"/>
    <property type="evidence" value="ECO:0007669"/>
    <property type="project" value="InterPro"/>
</dbReference>
<dbReference type="Gene3D" id="3.30.1360.120">
    <property type="entry name" value="Probable tRNA modification gtpase trme, domain 1"/>
    <property type="match status" value="1"/>
</dbReference>
<keyword evidence="3" id="KW-1185">Reference proteome</keyword>
<dbReference type="RefSeq" id="WP_312857694.1">
    <property type="nucleotide sequence ID" value="NZ_JACHLZ010000001.1"/>
</dbReference>
<dbReference type="InterPro" id="IPR006280">
    <property type="entry name" value="SoxG_het"/>
</dbReference>
<proteinExistence type="predicted"/>
<organism evidence="2 3">
    <name type="scientific">Brachybacterium aquaticum</name>
    <dbReference type="NCBI Taxonomy" id="1432564"/>
    <lineage>
        <taxon>Bacteria</taxon>
        <taxon>Bacillati</taxon>
        <taxon>Actinomycetota</taxon>
        <taxon>Actinomycetes</taxon>
        <taxon>Micrococcales</taxon>
        <taxon>Dermabacteraceae</taxon>
        <taxon>Brachybacterium</taxon>
    </lineage>
</organism>
<dbReference type="Gene3D" id="3.30.70.1520">
    <property type="entry name" value="Heterotetrameric sarcosine oxidase"/>
    <property type="match status" value="1"/>
</dbReference>
<gene>
    <name evidence="2" type="ORF">HNR70_003010</name>
</gene>
<name>A0A841AGY8_9MICO</name>